<sequence length="119" mass="13944">MKLAYYWAGRYENEGVFTNAQLREIKKVTLARILCDNGDNIDRIQVQLLVTIEDVFEYPGKEKSGYGVCSNLPFMDLSPWRSCCDRLCSIANNRYRIVNRRLARSFDEISFHRYNSYGI</sequence>
<dbReference type="GO" id="GO:0004601">
    <property type="term" value="F:peroxidase activity"/>
    <property type="evidence" value="ECO:0007669"/>
    <property type="project" value="UniProtKB-KW"/>
</dbReference>
<protein>
    <submittedName>
        <fullName evidence="3">Phage_int_SAM_5 domain-containing protein</fullName>
    </submittedName>
</protein>
<dbReference type="InterPro" id="IPR010255">
    <property type="entry name" value="Haem_peroxidase_sf"/>
</dbReference>
<name>A0A0M3IH98_ASCLU</name>
<dbReference type="PROSITE" id="PS50292">
    <property type="entry name" value="PEROXIDASE_3"/>
    <property type="match status" value="1"/>
</dbReference>
<dbReference type="WBParaSite" id="ALUE_0001776501-mRNA-1">
    <property type="protein sequence ID" value="ALUE_0001776501-mRNA-1"/>
    <property type="gene ID" value="ALUE_0001776501"/>
</dbReference>
<dbReference type="PANTHER" id="PTHR11475:SF58">
    <property type="entry name" value="PEROXIDASIN"/>
    <property type="match status" value="1"/>
</dbReference>
<evidence type="ECO:0000313" key="3">
    <source>
        <dbReference type="WBParaSite" id="ALUE_0001776501-mRNA-1"/>
    </source>
</evidence>
<keyword evidence="1" id="KW-0575">Peroxidase</keyword>
<evidence type="ECO:0000256" key="1">
    <source>
        <dbReference type="ARBA" id="ARBA00022559"/>
    </source>
</evidence>
<dbReference type="Pfam" id="PF03098">
    <property type="entry name" value="An_peroxidase"/>
    <property type="match status" value="1"/>
</dbReference>
<reference evidence="3" key="1">
    <citation type="submission" date="2017-02" db="UniProtKB">
        <authorList>
            <consortium name="WormBaseParasite"/>
        </authorList>
    </citation>
    <scope>IDENTIFICATION</scope>
</reference>
<dbReference type="SUPFAM" id="SSF48113">
    <property type="entry name" value="Heme-dependent peroxidases"/>
    <property type="match status" value="1"/>
</dbReference>
<dbReference type="Proteomes" id="UP000036681">
    <property type="component" value="Unplaced"/>
</dbReference>
<dbReference type="GO" id="GO:0020037">
    <property type="term" value="F:heme binding"/>
    <property type="evidence" value="ECO:0007669"/>
    <property type="project" value="InterPro"/>
</dbReference>
<dbReference type="GO" id="GO:0005615">
    <property type="term" value="C:extracellular space"/>
    <property type="evidence" value="ECO:0007669"/>
    <property type="project" value="TreeGrafter"/>
</dbReference>
<dbReference type="Gene3D" id="1.10.640.10">
    <property type="entry name" value="Haem peroxidase domain superfamily, animal type"/>
    <property type="match status" value="1"/>
</dbReference>
<accession>A0A0M3IH98</accession>
<dbReference type="AlphaFoldDB" id="A0A0M3IH98"/>
<evidence type="ECO:0000313" key="2">
    <source>
        <dbReference type="Proteomes" id="UP000036681"/>
    </source>
</evidence>
<dbReference type="InterPro" id="IPR037120">
    <property type="entry name" value="Haem_peroxidase_sf_animal"/>
</dbReference>
<organism evidence="2 3">
    <name type="scientific">Ascaris lumbricoides</name>
    <name type="common">Giant roundworm</name>
    <dbReference type="NCBI Taxonomy" id="6252"/>
    <lineage>
        <taxon>Eukaryota</taxon>
        <taxon>Metazoa</taxon>
        <taxon>Ecdysozoa</taxon>
        <taxon>Nematoda</taxon>
        <taxon>Chromadorea</taxon>
        <taxon>Rhabditida</taxon>
        <taxon>Spirurina</taxon>
        <taxon>Ascaridomorpha</taxon>
        <taxon>Ascaridoidea</taxon>
        <taxon>Ascarididae</taxon>
        <taxon>Ascaris</taxon>
    </lineage>
</organism>
<keyword evidence="1" id="KW-0560">Oxidoreductase</keyword>
<dbReference type="InterPro" id="IPR019791">
    <property type="entry name" value="Haem_peroxidase_animal"/>
</dbReference>
<proteinExistence type="predicted"/>
<dbReference type="PANTHER" id="PTHR11475">
    <property type="entry name" value="OXIDASE/PEROXIDASE"/>
    <property type="match status" value="1"/>
</dbReference>
<keyword evidence="2" id="KW-1185">Reference proteome</keyword>
<dbReference type="GO" id="GO:0006979">
    <property type="term" value="P:response to oxidative stress"/>
    <property type="evidence" value="ECO:0007669"/>
    <property type="project" value="InterPro"/>
</dbReference>